<reference evidence="7 8" key="1">
    <citation type="journal article" date="2019" name="PLoS Pathog.">
        <title>Genome sequence of the bovine parasite Schistosoma bovis Tanzania.</title>
        <authorList>
            <person name="Oey H."/>
            <person name="Zakrzewski M."/>
            <person name="Gobert G."/>
            <person name="Gravermann K."/>
            <person name="Stoye J."/>
            <person name="Jones M."/>
            <person name="Mcmanus D."/>
            <person name="Krause L."/>
        </authorList>
    </citation>
    <scope>NUCLEOTIDE SEQUENCE [LARGE SCALE GENOMIC DNA]</scope>
    <source>
        <strain evidence="7 8">TAN1997</strain>
    </source>
</reference>
<accession>A0A430Q669</accession>
<evidence type="ECO:0000256" key="5">
    <source>
        <dbReference type="RuleBase" id="RU079119"/>
    </source>
</evidence>
<comment type="domain">
    <text evidence="5">The DHHC domain is required for palmitoyltransferase activity.</text>
</comment>
<dbReference type="InterPro" id="IPR001594">
    <property type="entry name" value="Palmitoyltrfase_DHHC"/>
</dbReference>
<dbReference type="GO" id="GO:0016020">
    <property type="term" value="C:membrane"/>
    <property type="evidence" value="ECO:0007669"/>
    <property type="project" value="UniProtKB-SubCell"/>
</dbReference>
<gene>
    <name evidence="7" type="ORF">DC041_0012919</name>
</gene>
<comment type="catalytic activity">
    <reaction evidence="5">
        <text>L-cysteinyl-[protein] + hexadecanoyl-CoA = S-hexadecanoyl-L-cysteinyl-[protein] + CoA</text>
        <dbReference type="Rhea" id="RHEA:36683"/>
        <dbReference type="Rhea" id="RHEA-COMP:10131"/>
        <dbReference type="Rhea" id="RHEA-COMP:11032"/>
        <dbReference type="ChEBI" id="CHEBI:29950"/>
        <dbReference type="ChEBI" id="CHEBI:57287"/>
        <dbReference type="ChEBI" id="CHEBI:57379"/>
        <dbReference type="ChEBI" id="CHEBI:74151"/>
        <dbReference type="EC" id="2.3.1.225"/>
    </reaction>
</comment>
<evidence type="ECO:0000256" key="1">
    <source>
        <dbReference type="ARBA" id="ARBA00004141"/>
    </source>
</evidence>
<organism evidence="7 8">
    <name type="scientific">Schistosoma bovis</name>
    <name type="common">Blood fluke</name>
    <dbReference type="NCBI Taxonomy" id="6184"/>
    <lineage>
        <taxon>Eukaryota</taxon>
        <taxon>Metazoa</taxon>
        <taxon>Spiralia</taxon>
        <taxon>Lophotrochozoa</taxon>
        <taxon>Platyhelminthes</taxon>
        <taxon>Trematoda</taxon>
        <taxon>Digenea</taxon>
        <taxon>Strigeidida</taxon>
        <taxon>Schistosomatoidea</taxon>
        <taxon>Schistosomatidae</taxon>
        <taxon>Schistosoma</taxon>
    </lineage>
</organism>
<dbReference type="Proteomes" id="UP000290809">
    <property type="component" value="Unassembled WGS sequence"/>
</dbReference>
<evidence type="ECO:0000313" key="8">
    <source>
        <dbReference type="Proteomes" id="UP000290809"/>
    </source>
</evidence>
<comment type="subcellular location">
    <subcellularLocation>
        <location evidence="1">Membrane</location>
        <topology evidence="1">Multi-pass membrane protein</topology>
    </subcellularLocation>
</comment>
<dbReference type="PROSITE" id="PS50216">
    <property type="entry name" value="DHHC"/>
    <property type="match status" value="1"/>
</dbReference>
<proteinExistence type="inferred from homology"/>
<protein>
    <recommendedName>
        <fullName evidence="5">Palmitoyltransferase</fullName>
        <ecNumber evidence="5">2.3.1.225</ecNumber>
    </recommendedName>
</protein>
<feature type="transmembrane region" description="Helical" evidence="5">
    <location>
        <begin position="94"/>
        <end position="114"/>
    </location>
</feature>
<keyword evidence="5" id="KW-0012">Acyltransferase</keyword>
<keyword evidence="8" id="KW-1185">Reference proteome</keyword>
<evidence type="ECO:0000259" key="6">
    <source>
        <dbReference type="Pfam" id="PF01529"/>
    </source>
</evidence>
<sequence length="169" mass="19171">HVLNPLFYHLPFLFSFWAILNTICFNIVASLLLFSHICAAVTDPGLIPLHRYTVSQLASVQVISPLLHTVFRIVCCVRINNCVGECNQKYFIQFLIYVVTKWLTNDYVSLYMLSDQLTTFLLRKNMLYFLCILISGILCVYALILVLICRAMISAGLKEDASNADVVVV</sequence>
<evidence type="ECO:0000256" key="2">
    <source>
        <dbReference type="ARBA" id="ARBA00022692"/>
    </source>
</evidence>
<dbReference type="GO" id="GO:0019706">
    <property type="term" value="F:protein-cysteine S-palmitoyltransferase activity"/>
    <property type="evidence" value="ECO:0007669"/>
    <property type="project" value="UniProtKB-EC"/>
</dbReference>
<comment type="caution">
    <text evidence="7">The sequence shown here is derived from an EMBL/GenBank/DDBJ whole genome shotgun (WGS) entry which is preliminary data.</text>
</comment>
<dbReference type="EMBL" id="QMKO01002560">
    <property type="protein sequence ID" value="RTG83163.1"/>
    <property type="molecule type" value="Genomic_DNA"/>
</dbReference>
<feature type="non-terminal residue" evidence="7">
    <location>
        <position position="1"/>
    </location>
</feature>
<dbReference type="AlphaFoldDB" id="A0A430Q669"/>
<name>A0A430Q669_SCHBO</name>
<evidence type="ECO:0000256" key="3">
    <source>
        <dbReference type="ARBA" id="ARBA00022989"/>
    </source>
</evidence>
<dbReference type="Pfam" id="PF01529">
    <property type="entry name" value="DHHC"/>
    <property type="match status" value="1"/>
</dbReference>
<feature type="transmembrane region" description="Helical" evidence="5">
    <location>
        <begin position="126"/>
        <end position="148"/>
    </location>
</feature>
<feature type="domain" description="Palmitoyltransferase DHHC" evidence="6">
    <location>
        <begin position="76"/>
        <end position="149"/>
    </location>
</feature>
<keyword evidence="2 5" id="KW-0812">Transmembrane</keyword>
<keyword evidence="4 5" id="KW-0472">Membrane</keyword>
<comment type="similarity">
    <text evidence="5">Belongs to the DHHC palmitoyltransferase family.</text>
</comment>
<feature type="transmembrane region" description="Helical" evidence="5">
    <location>
        <begin position="12"/>
        <end position="34"/>
    </location>
</feature>
<dbReference type="EC" id="2.3.1.225" evidence="5"/>
<evidence type="ECO:0000313" key="7">
    <source>
        <dbReference type="EMBL" id="RTG83163.1"/>
    </source>
</evidence>
<keyword evidence="5" id="KW-0808">Transferase</keyword>
<dbReference type="STRING" id="6184.A0A430Q669"/>
<evidence type="ECO:0000256" key="4">
    <source>
        <dbReference type="ARBA" id="ARBA00023136"/>
    </source>
</evidence>
<keyword evidence="3 5" id="KW-1133">Transmembrane helix</keyword>